<dbReference type="InterPro" id="IPR013549">
    <property type="entry name" value="DUF1731"/>
</dbReference>
<comment type="similarity">
    <text evidence="1">Belongs to the NAD(P)-dependent epimerase/dehydratase family. SDR39U1 subfamily.</text>
</comment>
<dbReference type="Gene3D" id="3.40.50.720">
    <property type="entry name" value="NAD(P)-binding Rossmann-like Domain"/>
    <property type="match status" value="1"/>
</dbReference>
<sequence length="312" mass="33927">MEHHIVITGATGVIGSVIAERLMEAGYAVVVFSRSPERAELALPGAEAYVKWQPQSSDGDWKGYIDGAKAVIHMAGKPLLEERWTEEHKSECYSSRIDGTRHLVAAVNASRRKPGVLISSSAIGYYGSFERCTDTPPLTEKSPAGSDFLAKICHDWEQEALRVDASVRLVRLRTGIVLSTRGGMLEKLLGPFSFFIGGPVGSGEQCISWIHLEDEVAIILRAIEDDTFTGALNLVSPTPVAMRDFARTLGQVMGRPSLLPVPKVAVQLLMGEGAEYAVKGQKVVPEVLREKGFAFGWPDLSGALADLLRRKI</sequence>
<proteinExistence type="inferred from homology"/>
<dbReference type="PANTHER" id="PTHR11092:SF0">
    <property type="entry name" value="EPIMERASE FAMILY PROTEIN SDR39U1"/>
    <property type="match status" value="1"/>
</dbReference>
<keyword evidence="4" id="KW-1185">Reference proteome</keyword>
<evidence type="ECO:0000313" key="3">
    <source>
        <dbReference type="EMBL" id="TNJ36508.1"/>
    </source>
</evidence>
<protein>
    <submittedName>
        <fullName evidence="3">TIGR01777 family protein</fullName>
    </submittedName>
</protein>
<dbReference type="InterPro" id="IPR010099">
    <property type="entry name" value="SDR39U1"/>
</dbReference>
<dbReference type="EMBL" id="VDCI01000005">
    <property type="protein sequence ID" value="TNJ36508.1"/>
    <property type="molecule type" value="Genomic_DNA"/>
</dbReference>
<dbReference type="SMART" id="SM00822">
    <property type="entry name" value="PKS_KR"/>
    <property type="match status" value="1"/>
</dbReference>
<evidence type="ECO:0000313" key="4">
    <source>
        <dbReference type="Proteomes" id="UP000309544"/>
    </source>
</evidence>
<dbReference type="InterPro" id="IPR057326">
    <property type="entry name" value="KR_dom"/>
</dbReference>
<organism evidence="3 4">
    <name type="scientific">Prosthecochloris vibrioformis</name>
    <name type="common">Chlorobium vibrioforme</name>
    <dbReference type="NCBI Taxonomy" id="1098"/>
    <lineage>
        <taxon>Bacteria</taxon>
        <taxon>Pseudomonadati</taxon>
        <taxon>Chlorobiota</taxon>
        <taxon>Chlorobiia</taxon>
        <taxon>Chlorobiales</taxon>
        <taxon>Chlorobiaceae</taxon>
        <taxon>Prosthecochloris</taxon>
    </lineage>
</organism>
<dbReference type="InterPro" id="IPR001509">
    <property type="entry name" value="Epimerase_deHydtase"/>
</dbReference>
<dbReference type="Pfam" id="PF08338">
    <property type="entry name" value="DUF1731"/>
    <property type="match status" value="1"/>
</dbReference>
<evidence type="ECO:0000259" key="2">
    <source>
        <dbReference type="SMART" id="SM00822"/>
    </source>
</evidence>
<comment type="caution">
    <text evidence="3">The sequence shown here is derived from an EMBL/GenBank/DDBJ whole genome shotgun (WGS) entry which is preliminary data.</text>
</comment>
<dbReference type="PANTHER" id="PTHR11092">
    <property type="entry name" value="SUGAR NUCLEOTIDE EPIMERASE RELATED"/>
    <property type="match status" value="1"/>
</dbReference>
<dbReference type="InterPro" id="IPR036291">
    <property type="entry name" value="NAD(P)-bd_dom_sf"/>
</dbReference>
<name>A0A5C4S000_PROVB</name>
<dbReference type="NCBIfam" id="TIGR01777">
    <property type="entry name" value="yfcH"/>
    <property type="match status" value="1"/>
</dbReference>
<dbReference type="CDD" id="cd05242">
    <property type="entry name" value="SDR_a8"/>
    <property type="match status" value="1"/>
</dbReference>
<dbReference type="AlphaFoldDB" id="A0A5C4S000"/>
<dbReference type="RefSeq" id="WP_139626643.1">
    <property type="nucleotide sequence ID" value="NZ_VDCI01000005.1"/>
</dbReference>
<gene>
    <name evidence="3" type="ORF">FGF68_07230</name>
</gene>
<reference evidence="3 4" key="1">
    <citation type="submission" date="2019-05" db="EMBL/GenBank/DDBJ databases">
        <title>Draft Whole-Genome sequence of the green sulfur bacterium Prosthecochloris vibrioformis DSM 260.</title>
        <authorList>
            <person name="Meyer T.E."/>
            <person name="Kyndt J.A."/>
        </authorList>
    </citation>
    <scope>NUCLEOTIDE SEQUENCE [LARGE SCALE GENOMIC DNA]</scope>
    <source>
        <strain evidence="3 4">DSM 260</strain>
    </source>
</reference>
<evidence type="ECO:0000256" key="1">
    <source>
        <dbReference type="ARBA" id="ARBA00009353"/>
    </source>
</evidence>
<accession>A0A5C4S000</accession>
<dbReference type="Pfam" id="PF01370">
    <property type="entry name" value="Epimerase"/>
    <property type="match status" value="1"/>
</dbReference>
<feature type="domain" description="Ketoreductase" evidence="2">
    <location>
        <begin position="3"/>
        <end position="187"/>
    </location>
</feature>
<dbReference type="Proteomes" id="UP000309544">
    <property type="component" value="Unassembled WGS sequence"/>
</dbReference>
<dbReference type="SUPFAM" id="SSF51735">
    <property type="entry name" value="NAD(P)-binding Rossmann-fold domains"/>
    <property type="match status" value="1"/>
</dbReference>